<dbReference type="EMBL" id="FNLC01000002">
    <property type="protein sequence ID" value="SDR06332.1"/>
    <property type="molecule type" value="Genomic_DNA"/>
</dbReference>
<dbReference type="InterPro" id="IPR011129">
    <property type="entry name" value="CSD"/>
</dbReference>
<dbReference type="InterPro" id="IPR013087">
    <property type="entry name" value="Znf_C2H2_type"/>
</dbReference>
<keyword evidence="5" id="KW-1185">Reference proteome</keyword>
<dbReference type="GO" id="GO:0003676">
    <property type="term" value="F:nucleic acid binding"/>
    <property type="evidence" value="ECO:0007669"/>
    <property type="project" value="InterPro"/>
</dbReference>
<proteinExistence type="predicted"/>
<feature type="compositionally biased region" description="Low complexity" evidence="1">
    <location>
        <begin position="36"/>
        <end position="46"/>
    </location>
</feature>
<evidence type="ECO:0000313" key="5">
    <source>
        <dbReference type="Proteomes" id="UP000198848"/>
    </source>
</evidence>
<dbReference type="SMART" id="SM00357">
    <property type="entry name" value="CSP"/>
    <property type="match status" value="1"/>
</dbReference>
<feature type="region of interest" description="Disordered" evidence="1">
    <location>
        <begin position="128"/>
        <end position="179"/>
    </location>
</feature>
<evidence type="ECO:0000313" key="4">
    <source>
        <dbReference type="EMBL" id="SDR06332.1"/>
    </source>
</evidence>
<dbReference type="PROSITE" id="PS50157">
    <property type="entry name" value="ZINC_FINGER_C2H2_2"/>
    <property type="match status" value="1"/>
</dbReference>
<name>A0A1H1FZE0_NATTX</name>
<dbReference type="OrthoDB" id="351160at2157"/>
<feature type="compositionally biased region" description="Basic and acidic residues" evidence="1">
    <location>
        <begin position="170"/>
        <end position="179"/>
    </location>
</feature>
<dbReference type="PROSITE" id="PS51857">
    <property type="entry name" value="CSD_2"/>
    <property type="match status" value="1"/>
</dbReference>
<protein>
    <submittedName>
        <fullName evidence="4">Cold shock protein, CspA family</fullName>
    </submittedName>
</protein>
<feature type="region of interest" description="Disordered" evidence="1">
    <location>
        <begin position="27"/>
        <end position="53"/>
    </location>
</feature>
<sequence length="179" mass="20545">MPRFECETCGESFNSKMNLEYHQDLVDCSAPEPSPNEESSSQSSPRELVEAEATGTVITYDEDRGFGFVATTDVTRTLSNGDELMEEAFFHISDIDSTWIEEGDRLQFDVIRNEKGLKCEDIEIVSRNRDRESYDKPEDDYTKSRLGFGHQKDDTKYGPGKASPTELDIENFRDERKFR</sequence>
<dbReference type="STRING" id="1095778.SAMN04489842_2186"/>
<dbReference type="AlphaFoldDB" id="A0A1H1FZE0"/>
<dbReference type="Proteomes" id="UP000198848">
    <property type="component" value="Unassembled WGS sequence"/>
</dbReference>
<dbReference type="SUPFAM" id="SSF50249">
    <property type="entry name" value="Nucleic acid-binding proteins"/>
    <property type="match status" value="1"/>
</dbReference>
<dbReference type="Gene3D" id="2.40.50.140">
    <property type="entry name" value="Nucleic acid-binding proteins"/>
    <property type="match status" value="1"/>
</dbReference>
<gene>
    <name evidence="4" type="ORF">SAMN04489842_2186</name>
</gene>
<dbReference type="RefSeq" id="WP_090381481.1">
    <property type="nucleotide sequence ID" value="NZ_FNLC01000002.1"/>
</dbReference>
<evidence type="ECO:0000259" key="3">
    <source>
        <dbReference type="PROSITE" id="PS51857"/>
    </source>
</evidence>
<dbReference type="Pfam" id="PF00313">
    <property type="entry name" value="CSD"/>
    <property type="match status" value="1"/>
</dbReference>
<feature type="domain" description="C2H2-type" evidence="2">
    <location>
        <begin position="4"/>
        <end position="33"/>
    </location>
</feature>
<evidence type="ECO:0000259" key="2">
    <source>
        <dbReference type="PROSITE" id="PS50157"/>
    </source>
</evidence>
<reference evidence="5" key="1">
    <citation type="submission" date="2016-10" db="EMBL/GenBank/DDBJ databases">
        <authorList>
            <person name="Varghese N."/>
            <person name="Submissions S."/>
        </authorList>
    </citation>
    <scope>NUCLEOTIDE SEQUENCE [LARGE SCALE GENOMIC DNA]</scope>
    <source>
        <strain evidence="5">DSM 24767</strain>
    </source>
</reference>
<dbReference type="InterPro" id="IPR012340">
    <property type="entry name" value="NA-bd_OB-fold"/>
</dbReference>
<accession>A0A1H1FZE0</accession>
<feature type="domain" description="CSD" evidence="3">
    <location>
        <begin position="52"/>
        <end position="124"/>
    </location>
</feature>
<organism evidence="4 5">
    <name type="scientific">Natronobacterium texcoconense</name>
    <dbReference type="NCBI Taxonomy" id="1095778"/>
    <lineage>
        <taxon>Archaea</taxon>
        <taxon>Methanobacteriati</taxon>
        <taxon>Methanobacteriota</taxon>
        <taxon>Stenosarchaea group</taxon>
        <taxon>Halobacteria</taxon>
        <taxon>Halobacteriales</taxon>
        <taxon>Natrialbaceae</taxon>
        <taxon>Natronobacterium</taxon>
    </lineage>
</organism>
<feature type="compositionally biased region" description="Basic and acidic residues" evidence="1">
    <location>
        <begin position="128"/>
        <end position="143"/>
    </location>
</feature>
<dbReference type="InterPro" id="IPR002059">
    <property type="entry name" value="CSP_DNA-bd"/>
</dbReference>
<evidence type="ECO:0000256" key="1">
    <source>
        <dbReference type="SAM" id="MobiDB-lite"/>
    </source>
</evidence>